<proteinExistence type="predicted"/>
<reference evidence="2 3" key="1">
    <citation type="journal article" date="2017" name="Front. Genet.">
        <title>Draft sequencing of the heterozygous diploid genome of Satsuma (Citrus unshiu Marc.) using a hybrid assembly approach.</title>
        <authorList>
            <person name="Shimizu T."/>
            <person name="Tanizawa Y."/>
            <person name="Mochizuki T."/>
            <person name="Nagasaki H."/>
            <person name="Yoshioka T."/>
            <person name="Toyoda A."/>
            <person name="Fujiyama A."/>
            <person name="Kaminuma E."/>
            <person name="Nakamura Y."/>
        </authorList>
    </citation>
    <scope>NUCLEOTIDE SEQUENCE [LARGE SCALE GENOMIC DNA]</scope>
    <source>
        <strain evidence="3">cv. Miyagawa wase</strain>
    </source>
</reference>
<gene>
    <name evidence="2" type="ORF">CUMW_209020</name>
</gene>
<accession>A0A2H5Q9J5</accession>
<dbReference type="Pfam" id="PF23726">
    <property type="entry name" value="Beta-prop_RSE1_2nd"/>
    <property type="match status" value="1"/>
</dbReference>
<sequence>MYGSFFASTKWNGIKGLWPIRFSTYNAFNSILVISFVKSSIVVTMTNEVELCQTEIERFCSAESTLFCQNATHDQFLQVLLATGDGYLYYLEFGDGTLTEKVQTKLANHISCLDVSPTGEYPDYSHGAAVGLWNGSVMILSLPELAPISEQNLGTGDWTAAINSVLMLAIAKEDVTIIGTVHDKTCISFKPLENRACCICHQRESQTFAIISTS</sequence>
<organism evidence="2 3">
    <name type="scientific">Citrus unshiu</name>
    <name type="common">Satsuma mandarin</name>
    <name type="synonym">Citrus nobilis var. unshiu</name>
    <dbReference type="NCBI Taxonomy" id="55188"/>
    <lineage>
        <taxon>Eukaryota</taxon>
        <taxon>Viridiplantae</taxon>
        <taxon>Streptophyta</taxon>
        <taxon>Embryophyta</taxon>
        <taxon>Tracheophyta</taxon>
        <taxon>Spermatophyta</taxon>
        <taxon>Magnoliopsida</taxon>
        <taxon>eudicotyledons</taxon>
        <taxon>Gunneridae</taxon>
        <taxon>Pentapetalae</taxon>
        <taxon>rosids</taxon>
        <taxon>malvids</taxon>
        <taxon>Sapindales</taxon>
        <taxon>Rutaceae</taxon>
        <taxon>Aurantioideae</taxon>
        <taxon>Citrus</taxon>
    </lineage>
</organism>
<dbReference type="Proteomes" id="UP000236630">
    <property type="component" value="Unassembled WGS sequence"/>
</dbReference>
<keyword evidence="3" id="KW-1185">Reference proteome</keyword>
<evidence type="ECO:0000313" key="3">
    <source>
        <dbReference type="Proteomes" id="UP000236630"/>
    </source>
</evidence>
<comment type="caution">
    <text evidence="2">The sequence shown here is derived from an EMBL/GenBank/DDBJ whole genome shotgun (WGS) entry which is preliminary data.</text>
</comment>
<name>A0A2H5Q9J5_CITUN</name>
<dbReference type="PANTHER" id="PTHR10644">
    <property type="entry name" value="DNA REPAIR/RNA PROCESSING CPSF FAMILY"/>
    <property type="match status" value="1"/>
</dbReference>
<evidence type="ECO:0000313" key="2">
    <source>
        <dbReference type="EMBL" id="GAY61316.1"/>
    </source>
</evidence>
<dbReference type="STRING" id="55188.A0A2H5Q9J5"/>
<dbReference type="Gene3D" id="2.130.10.10">
    <property type="entry name" value="YVTN repeat-like/Quinoprotein amine dehydrogenase"/>
    <property type="match status" value="2"/>
</dbReference>
<protein>
    <recommendedName>
        <fullName evidence="1">RSE1/DDB1/CPSF1 second beta-propeller domain-containing protein</fullName>
    </recommendedName>
</protein>
<dbReference type="EMBL" id="BDQV01000265">
    <property type="protein sequence ID" value="GAY61316.1"/>
    <property type="molecule type" value="Genomic_DNA"/>
</dbReference>
<dbReference type="InterPro" id="IPR050358">
    <property type="entry name" value="RSE1/DDB1/CFT1"/>
</dbReference>
<dbReference type="InterPro" id="IPR036322">
    <property type="entry name" value="WD40_repeat_dom_sf"/>
</dbReference>
<dbReference type="InterPro" id="IPR058543">
    <property type="entry name" value="Beta-prop_RSE1/DDB1/CPSF1_2nd"/>
</dbReference>
<dbReference type="SUPFAM" id="SSF50978">
    <property type="entry name" value="WD40 repeat-like"/>
    <property type="match status" value="1"/>
</dbReference>
<feature type="domain" description="RSE1/DDB1/CPSF1 second beta-propeller" evidence="1">
    <location>
        <begin position="78"/>
        <end position="170"/>
    </location>
</feature>
<dbReference type="InterPro" id="IPR015943">
    <property type="entry name" value="WD40/YVTN_repeat-like_dom_sf"/>
</dbReference>
<dbReference type="AlphaFoldDB" id="A0A2H5Q9J5"/>
<evidence type="ECO:0000259" key="1">
    <source>
        <dbReference type="Pfam" id="PF23726"/>
    </source>
</evidence>